<dbReference type="PANTHER" id="PTHR15283">
    <property type="entry name" value="GREMLIN 1"/>
    <property type="match status" value="1"/>
</dbReference>
<evidence type="ECO:0000256" key="5">
    <source>
        <dbReference type="SAM" id="Coils"/>
    </source>
</evidence>
<evidence type="ECO:0000256" key="7">
    <source>
        <dbReference type="SAM" id="Phobius"/>
    </source>
</evidence>
<accession>A0A834IR49</accession>
<dbReference type="EMBL" id="JAACXV010000102">
    <property type="protein sequence ID" value="KAF7283518.1"/>
    <property type="molecule type" value="Genomic_DNA"/>
</dbReference>
<keyword evidence="7" id="KW-0812">Transmembrane</keyword>
<evidence type="ECO:0000256" key="2">
    <source>
        <dbReference type="ARBA" id="ARBA00022525"/>
    </source>
</evidence>
<dbReference type="PANTHER" id="PTHR15283:SF5">
    <property type="entry name" value="NEUROBLASTOMA SUPPRESSOR OF TUMORIGENICITY 1"/>
    <property type="match status" value="1"/>
</dbReference>
<feature type="domain" description="DAN" evidence="8">
    <location>
        <begin position="67"/>
        <end position="162"/>
    </location>
</feature>
<keyword evidence="7" id="KW-0472">Membrane</keyword>
<evidence type="ECO:0000313" key="10">
    <source>
        <dbReference type="Proteomes" id="UP000625711"/>
    </source>
</evidence>
<evidence type="ECO:0000259" key="8">
    <source>
        <dbReference type="Pfam" id="PF03045"/>
    </source>
</evidence>
<reference evidence="9" key="1">
    <citation type="submission" date="2020-08" db="EMBL/GenBank/DDBJ databases">
        <title>Genome sequencing and assembly of the red palm weevil Rhynchophorus ferrugineus.</title>
        <authorList>
            <person name="Dias G.B."/>
            <person name="Bergman C.M."/>
            <person name="Manee M."/>
        </authorList>
    </citation>
    <scope>NUCLEOTIDE SEQUENCE</scope>
    <source>
        <strain evidence="9">AA-2017</strain>
        <tissue evidence="9">Whole larva</tissue>
    </source>
</reference>
<keyword evidence="10" id="KW-1185">Reference proteome</keyword>
<evidence type="ECO:0000256" key="1">
    <source>
        <dbReference type="ARBA" id="ARBA00004613"/>
    </source>
</evidence>
<sequence length="402" mass="46076">MCKTDMQNLNGLETSERKNHHLKRMLRIGDNFTMVAVLFPIVIVCLTQPFMLFAERKVHNIVLYPEKHSWCQTTPIQQVVASPGYDPVTIQNNVCVGACFSYSIPKSEPAEPGELIGPYCDSCQPAEIKCYHVNLQSDNKNVDYPKILQKRIQIIQNCSCQSCDMIRTEDCAINDTNTLELPKHLFVDQEQYKFNEDVIHADLYEDQSTQSKQHFENYSKLKNSLKRWFEDYQNSTGETKNTELDDLNQNLNDIQKKNDKINKDLQALPKSFGTEGATSHHKGSHVGMGIVHHPNDVVDTDNRKSIENKPNHHHHHGHHHHQDENRSHNNAHHHFLGEEQQIGGNLEHLIRGPHGSMVAAPTEIKLHIDSDSLKPNDEGLVVEYENHHRETINKVVKLNPEE</sequence>
<dbReference type="GO" id="GO:0048018">
    <property type="term" value="F:receptor ligand activity"/>
    <property type="evidence" value="ECO:0007669"/>
    <property type="project" value="TreeGrafter"/>
</dbReference>
<dbReference type="InterPro" id="IPR004133">
    <property type="entry name" value="DAN_dom"/>
</dbReference>
<evidence type="ECO:0000256" key="4">
    <source>
        <dbReference type="ARBA" id="ARBA00023157"/>
    </source>
</evidence>
<dbReference type="AlphaFoldDB" id="A0A834IR49"/>
<dbReference type="Gene3D" id="2.10.90.10">
    <property type="entry name" value="Cystine-knot cytokines"/>
    <property type="match status" value="1"/>
</dbReference>
<evidence type="ECO:0000256" key="3">
    <source>
        <dbReference type="ARBA" id="ARBA00022729"/>
    </source>
</evidence>
<dbReference type="GO" id="GO:0036122">
    <property type="term" value="F:BMP binding"/>
    <property type="evidence" value="ECO:0007669"/>
    <property type="project" value="TreeGrafter"/>
</dbReference>
<keyword evidence="2" id="KW-0964">Secreted</keyword>
<dbReference type="GO" id="GO:0009887">
    <property type="term" value="P:animal organ morphogenesis"/>
    <property type="evidence" value="ECO:0007669"/>
    <property type="project" value="TreeGrafter"/>
</dbReference>
<feature type="region of interest" description="Disordered" evidence="6">
    <location>
        <begin position="271"/>
        <end position="328"/>
    </location>
</feature>
<protein>
    <recommendedName>
        <fullName evidence="8">DAN domain-containing protein</fullName>
    </recommendedName>
</protein>
<dbReference type="GO" id="GO:0038098">
    <property type="term" value="P:sequestering of BMP from receptor via BMP binding"/>
    <property type="evidence" value="ECO:0007669"/>
    <property type="project" value="TreeGrafter"/>
</dbReference>
<comment type="subcellular location">
    <subcellularLocation>
        <location evidence="1">Secreted</location>
    </subcellularLocation>
</comment>
<keyword evidence="7" id="KW-1133">Transmembrane helix</keyword>
<dbReference type="InterPro" id="IPR029034">
    <property type="entry name" value="Cystine-knot_cytokine"/>
</dbReference>
<evidence type="ECO:0000256" key="6">
    <source>
        <dbReference type="SAM" id="MobiDB-lite"/>
    </source>
</evidence>
<gene>
    <name evidence="9" type="ORF">GWI33_000353</name>
</gene>
<keyword evidence="5" id="KW-0175">Coiled coil</keyword>
<feature type="transmembrane region" description="Helical" evidence="7">
    <location>
        <begin position="32"/>
        <end position="54"/>
    </location>
</feature>
<keyword evidence="3" id="KW-0732">Signal</keyword>
<dbReference type="Proteomes" id="UP000625711">
    <property type="component" value="Unassembled WGS sequence"/>
</dbReference>
<feature type="coiled-coil region" evidence="5">
    <location>
        <begin position="237"/>
        <end position="264"/>
    </location>
</feature>
<keyword evidence="4" id="KW-1015">Disulfide bond</keyword>
<dbReference type="GO" id="GO:0005615">
    <property type="term" value="C:extracellular space"/>
    <property type="evidence" value="ECO:0007669"/>
    <property type="project" value="TreeGrafter"/>
</dbReference>
<organism evidence="9 10">
    <name type="scientific">Rhynchophorus ferrugineus</name>
    <name type="common">Red palm weevil</name>
    <name type="synonym">Curculio ferrugineus</name>
    <dbReference type="NCBI Taxonomy" id="354439"/>
    <lineage>
        <taxon>Eukaryota</taxon>
        <taxon>Metazoa</taxon>
        <taxon>Ecdysozoa</taxon>
        <taxon>Arthropoda</taxon>
        <taxon>Hexapoda</taxon>
        <taxon>Insecta</taxon>
        <taxon>Pterygota</taxon>
        <taxon>Neoptera</taxon>
        <taxon>Endopterygota</taxon>
        <taxon>Coleoptera</taxon>
        <taxon>Polyphaga</taxon>
        <taxon>Cucujiformia</taxon>
        <taxon>Curculionidae</taxon>
        <taxon>Dryophthorinae</taxon>
        <taxon>Rhynchophorus</taxon>
    </lineage>
</organism>
<feature type="compositionally biased region" description="Basic and acidic residues" evidence="6">
    <location>
        <begin position="293"/>
        <end position="310"/>
    </location>
</feature>
<comment type="caution">
    <text evidence="9">The sequence shown here is derived from an EMBL/GenBank/DDBJ whole genome shotgun (WGS) entry which is preliminary data.</text>
</comment>
<dbReference type="OrthoDB" id="8196271at2759"/>
<dbReference type="Pfam" id="PF03045">
    <property type="entry name" value="DAN"/>
    <property type="match status" value="1"/>
</dbReference>
<proteinExistence type="predicted"/>
<evidence type="ECO:0000313" key="9">
    <source>
        <dbReference type="EMBL" id="KAF7283518.1"/>
    </source>
</evidence>
<feature type="compositionally biased region" description="Basic residues" evidence="6">
    <location>
        <begin position="311"/>
        <end position="320"/>
    </location>
</feature>
<name>A0A834IR49_RHYFE</name>